<comment type="similarity">
    <text evidence="1 9 10">Belongs to the peptidase A8 family.</text>
</comment>
<comment type="catalytic activity">
    <reaction evidence="9">
        <text>Release of signal peptides from bacterial membrane prolipoproteins. Hydrolyzes -Xaa-Yaa-Zaa-|-(S,diacylglyceryl)Cys-, in which Xaa is hydrophobic (preferably Leu), and Yaa (Ala or Ser) and Zaa (Gly or Ala) have small, neutral side chains.</text>
        <dbReference type="EC" id="3.4.23.36"/>
    </reaction>
</comment>
<keyword evidence="8 9" id="KW-0472">Membrane</keyword>
<dbReference type="NCBIfam" id="TIGR00077">
    <property type="entry name" value="lspA"/>
    <property type="match status" value="1"/>
</dbReference>
<keyword evidence="3 9" id="KW-0645">Protease</keyword>
<keyword evidence="5 9" id="KW-0064">Aspartyl protease</keyword>
<evidence type="ECO:0000256" key="10">
    <source>
        <dbReference type="RuleBase" id="RU004181"/>
    </source>
</evidence>
<feature type="compositionally biased region" description="Low complexity" evidence="11">
    <location>
        <begin position="1"/>
        <end position="13"/>
    </location>
</feature>
<feature type="region of interest" description="Disordered" evidence="11">
    <location>
        <begin position="194"/>
        <end position="218"/>
    </location>
</feature>
<evidence type="ECO:0000256" key="7">
    <source>
        <dbReference type="ARBA" id="ARBA00022989"/>
    </source>
</evidence>
<organism evidence="12 13">
    <name type="scientific">Brachybacterium kimchii</name>
    <dbReference type="NCBI Taxonomy" id="2942909"/>
    <lineage>
        <taxon>Bacteria</taxon>
        <taxon>Bacillati</taxon>
        <taxon>Actinomycetota</taxon>
        <taxon>Actinomycetes</taxon>
        <taxon>Micrococcales</taxon>
        <taxon>Dermabacteraceae</taxon>
        <taxon>Brachybacterium</taxon>
    </lineage>
</organism>
<evidence type="ECO:0000313" key="12">
    <source>
        <dbReference type="EMBL" id="UQN31235.1"/>
    </source>
</evidence>
<evidence type="ECO:0000256" key="4">
    <source>
        <dbReference type="ARBA" id="ARBA00022692"/>
    </source>
</evidence>
<keyword evidence="6 9" id="KW-0378">Hydrolase</keyword>
<comment type="subcellular location">
    <subcellularLocation>
        <location evidence="9">Cell membrane</location>
        <topology evidence="9">Multi-pass membrane protein</topology>
    </subcellularLocation>
</comment>
<dbReference type="EMBL" id="CP097218">
    <property type="protein sequence ID" value="UQN31235.1"/>
    <property type="molecule type" value="Genomic_DNA"/>
</dbReference>
<feature type="transmembrane region" description="Helical" evidence="9">
    <location>
        <begin position="35"/>
        <end position="55"/>
    </location>
</feature>
<name>A0ABY4NCL7_9MICO</name>
<feature type="transmembrane region" description="Helical" evidence="9">
    <location>
        <begin position="162"/>
        <end position="188"/>
    </location>
</feature>
<dbReference type="PRINTS" id="PR00781">
    <property type="entry name" value="LIPOSIGPTASE"/>
</dbReference>
<protein>
    <recommendedName>
        <fullName evidence="9">Lipoprotein signal peptidase</fullName>
        <ecNumber evidence="9">3.4.23.36</ecNumber>
    </recommendedName>
    <alternativeName>
        <fullName evidence="9">Prolipoprotein signal peptidase</fullName>
    </alternativeName>
    <alternativeName>
        <fullName evidence="9">Signal peptidase II</fullName>
        <shortName evidence="9">SPase II</shortName>
    </alternativeName>
</protein>
<keyword evidence="4 9" id="KW-0812">Transmembrane</keyword>
<evidence type="ECO:0000313" key="13">
    <source>
        <dbReference type="Proteomes" id="UP001055868"/>
    </source>
</evidence>
<proteinExistence type="inferred from homology"/>
<dbReference type="Pfam" id="PF01252">
    <property type="entry name" value="Peptidase_A8"/>
    <property type="match status" value="1"/>
</dbReference>
<evidence type="ECO:0000256" key="6">
    <source>
        <dbReference type="ARBA" id="ARBA00022801"/>
    </source>
</evidence>
<dbReference type="InterPro" id="IPR001872">
    <property type="entry name" value="Peptidase_A8"/>
</dbReference>
<evidence type="ECO:0000256" key="8">
    <source>
        <dbReference type="ARBA" id="ARBA00023136"/>
    </source>
</evidence>
<feature type="region of interest" description="Disordered" evidence="11">
    <location>
        <begin position="1"/>
        <end position="29"/>
    </location>
</feature>
<keyword evidence="7 9" id="KW-1133">Transmembrane helix</keyword>
<evidence type="ECO:0000256" key="11">
    <source>
        <dbReference type="SAM" id="MobiDB-lite"/>
    </source>
</evidence>
<dbReference type="RefSeq" id="WP_249480674.1">
    <property type="nucleotide sequence ID" value="NZ_CP097218.1"/>
</dbReference>
<dbReference type="PANTHER" id="PTHR33695:SF1">
    <property type="entry name" value="LIPOPROTEIN SIGNAL PEPTIDASE"/>
    <property type="match status" value="1"/>
</dbReference>
<evidence type="ECO:0000256" key="1">
    <source>
        <dbReference type="ARBA" id="ARBA00006139"/>
    </source>
</evidence>
<keyword evidence="2 9" id="KW-1003">Cell membrane</keyword>
<feature type="active site" evidence="9">
    <location>
        <position position="172"/>
    </location>
</feature>
<sequence length="218" mass="22281">MSRSSTASAAAGPDGSGGRRRSPVPGGGADGALRGISRTTALIVVVAVAAVILILDQVTKHWAEAHLAPLTPQPLLGEILQLNLLYNSGAAWGMGSGITPVVTIVQIVIAVAVVVFALRSVRSRPYAIALGLVLGGALGNIHDRLLRAPGPFTGWVVDFLQLPHWPIFNVADMGVTGGALLVVLLGLLGRPANPSAADPDATADPAAPDDPTSQEPPR</sequence>
<evidence type="ECO:0000256" key="9">
    <source>
        <dbReference type="HAMAP-Rule" id="MF_00161"/>
    </source>
</evidence>
<evidence type="ECO:0000256" key="5">
    <source>
        <dbReference type="ARBA" id="ARBA00022750"/>
    </source>
</evidence>
<feature type="active site" evidence="9">
    <location>
        <position position="158"/>
    </location>
</feature>
<feature type="transmembrane region" description="Helical" evidence="9">
    <location>
        <begin position="98"/>
        <end position="118"/>
    </location>
</feature>
<accession>A0ABY4NCL7</accession>
<gene>
    <name evidence="9 12" type="primary">lspA</name>
    <name evidence="12" type="ORF">M4486_08130</name>
</gene>
<dbReference type="GO" id="GO:0004190">
    <property type="term" value="F:aspartic-type endopeptidase activity"/>
    <property type="evidence" value="ECO:0007669"/>
    <property type="project" value="UniProtKB-EC"/>
</dbReference>
<dbReference type="PANTHER" id="PTHR33695">
    <property type="entry name" value="LIPOPROTEIN SIGNAL PEPTIDASE"/>
    <property type="match status" value="1"/>
</dbReference>
<comment type="function">
    <text evidence="9">This protein specifically catalyzes the removal of signal peptides from prolipoproteins.</text>
</comment>
<feature type="transmembrane region" description="Helical" evidence="9">
    <location>
        <begin position="125"/>
        <end position="142"/>
    </location>
</feature>
<dbReference type="EC" id="3.4.23.36" evidence="9"/>
<keyword evidence="13" id="KW-1185">Reference proteome</keyword>
<reference evidence="12" key="1">
    <citation type="submission" date="2022-05" db="EMBL/GenBank/DDBJ databases">
        <title>Genomic analysis of Brachybacterium sp. CBA3104.</title>
        <authorList>
            <person name="Roh S.W."/>
            <person name="Kim Y.B."/>
            <person name="Kim Y."/>
        </authorList>
    </citation>
    <scope>NUCLEOTIDE SEQUENCE</scope>
    <source>
        <strain evidence="12">CBA3104</strain>
    </source>
</reference>
<evidence type="ECO:0000256" key="2">
    <source>
        <dbReference type="ARBA" id="ARBA00022475"/>
    </source>
</evidence>
<evidence type="ECO:0000256" key="3">
    <source>
        <dbReference type="ARBA" id="ARBA00022670"/>
    </source>
</evidence>
<comment type="pathway">
    <text evidence="9">Protein modification; lipoprotein biosynthesis (signal peptide cleavage).</text>
</comment>
<dbReference type="Proteomes" id="UP001055868">
    <property type="component" value="Chromosome"/>
</dbReference>
<dbReference type="HAMAP" id="MF_00161">
    <property type="entry name" value="LspA"/>
    <property type="match status" value="1"/>
</dbReference>